<keyword evidence="4" id="KW-0560">Oxidoreductase</keyword>
<feature type="binding site" evidence="9">
    <location>
        <position position="234"/>
    </location>
    <ligand>
        <name>FMN</name>
        <dbReference type="ChEBI" id="CHEBI:58210"/>
    </ligand>
</feature>
<evidence type="ECO:0000256" key="6">
    <source>
        <dbReference type="ARBA" id="ARBA00029513"/>
    </source>
</evidence>
<feature type="binding site" evidence="9">
    <location>
        <position position="236"/>
    </location>
    <ligand>
        <name>FMN</name>
        <dbReference type="ChEBI" id="CHEBI:58210"/>
    </ligand>
</feature>
<comment type="similarity">
    <text evidence="5">Belongs to the FMN-dependent alpha-hydroxy acid dehydrogenase family.</text>
</comment>
<evidence type="ECO:0000313" key="12">
    <source>
        <dbReference type="Proteomes" id="UP000000269"/>
    </source>
</evidence>
<dbReference type="InterPro" id="IPR000262">
    <property type="entry name" value="FMN-dep_DH"/>
</dbReference>
<dbReference type="HOGENOM" id="CLU_020639_6_0_9"/>
<evidence type="ECO:0000256" key="2">
    <source>
        <dbReference type="ARBA" id="ARBA00022630"/>
    </source>
</evidence>
<dbReference type="CDD" id="cd02809">
    <property type="entry name" value="alpha_hydroxyacid_oxid_FMN"/>
    <property type="match status" value="1"/>
</dbReference>
<dbReference type="Gene3D" id="3.20.20.70">
    <property type="entry name" value="Aldolase class I"/>
    <property type="match status" value="1"/>
</dbReference>
<feature type="active site" description="Proton acceptor" evidence="8">
    <location>
        <position position="236"/>
    </location>
</feature>
<feature type="binding site" evidence="9">
    <location>
        <begin position="267"/>
        <end position="271"/>
    </location>
    <ligand>
        <name>FMN</name>
        <dbReference type="ChEBI" id="CHEBI:58210"/>
    </ligand>
</feature>
<sequence>MEYSEVLNRARELVHEKCKVCKECNGVVCKGQVPGVGGKGSGSSFIRNWQKIQDVKINLDTIIEESPIDTSIELFGQKFTYPVFAAPIGAVGLNYSPALDDFEYTKAIIGGCKEAGVIGFTGDGVKDEFYDLPLQVVKENNGHGIPTIKPWKKEEIIAKIKKAEENGAPAVAMDIDAAGLVTLALLGKPVGTKSIEDLKEIISSTKLPVILKGVMTVEGAKKALKAGAYGIVVSNHGGRVLDHTPATIEVLPAIADAVKGRMKIFVDGGFRTGLDIFKAIALGADAVLIGRPYAVAAYGGGAEGVKVYTEKIGNELKETMIMAGCHNLADIKRDRVFL</sequence>
<evidence type="ECO:0000259" key="10">
    <source>
        <dbReference type="PROSITE" id="PS51349"/>
    </source>
</evidence>
<evidence type="ECO:0000256" key="7">
    <source>
        <dbReference type="ARBA" id="ARBA00048754"/>
    </source>
</evidence>
<evidence type="ECO:0000256" key="1">
    <source>
        <dbReference type="ARBA" id="ARBA00001917"/>
    </source>
</evidence>
<keyword evidence="3 9" id="KW-0288">FMN</keyword>
<dbReference type="eggNOG" id="COG1304">
    <property type="taxonomic scope" value="Bacteria"/>
</dbReference>
<comment type="catalytic activity">
    <reaction evidence="7">
        <text>(S)-lactate + O2 = pyruvate + H2O2</text>
        <dbReference type="Rhea" id="RHEA:55868"/>
        <dbReference type="ChEBI" id="CHEBI:15361"/>
        <dbReference type="ChEBI" id="CHEBI:15379"/>
        <dbReference type="ChEBI" id="CHEBI:16240"/>
        <dbReference type="ChEBI" id="CHEBI:16651"/>
    </reaction>
    <physiologicalReaction direction="left-to-right" evidence="7">
        <dbReference type="Rhea" id="RHEA:55869"/>
    </physiologicalReaction>
</comment>
<proteinExistence type="inferred from homology"/>
<dbReference type="PANTHER" id="PTHR10578">
    <property type="entry name" value="S -2-HYDROXY-ACID OXIDASE-RELATED"/>
    <property type="match status" value="1"/>
</dbReference>
<evidence type="ECO:0000313" key="11">
    <source>
        <dbReference type="EMBL" id="ABW18705.1"/>
    </source>
</evidence>
<dbReference type="OrthoDB" id="9770452at2"/>
<dbReference type="PIRSF" id="PIRSF000138">
    <property type="entry name" value="Al-hdrx_acd_dh"/>
    <property type="match status" value="1"/>
</dbReference>
<keyword evidence="2 9" id="KW-0285">Flavoprotein</keyword>
<gene>
    <name evidence="11" type="ordered locus">Clos_1159</name>
</gene>
<feature type="binding site" evidence="9">
    <location>
        <begin position="290"/>
        <end position="291"/>
    </location>
    <ligand>
        <name>FMN</name>
        <dbReference type="ChEBI" id="CHEBI:58210"/>
    </ligand>
</feature>
<evidence type="ECO:0000256" key="5">
    <source>
        <dbReference type="ARBA" id="ARBA00024042"/>
    </source>
</evidence>
<reference evidence="12" key="1">
    <citation type="submission" date="2007-10" db="EMBL/GenBank/DDBJ databases">
        <title>Complete genome of Alkaliphilus oremlandii OhILAs.</title>
        <authorList>
            <person name="Copeland A."/>
            <person name="Lucas S."/>
            <person name="Lapidus A."/>
            <person name="Barry K."/>
            <person name="Detter J.C."/>
            <person name="Glavina del Rio T."/>
            <person name="Hammon N."/>
            <person name="Israni S."/>
            <person name="Dalin E."/>
            <person name="Tice H."/>
            <person name="Pitluck S."/>
            <person name="Chain P."/>
            <person name="Malfatti S."/>
            <person name="Shin M."/>
            <person name="Vergez L."/>
            <person name="Schmutz J."/>
            <person name="Larimer F."/>
            <person name="Land M."/>
            <person name="Hauser L."/>
            <person name="Kyrpides N."/>
            <person name="Mikhailova N."/>
            <person name="Stolz J.F."/>
            <person name="Dawson A."/>
            <person name="Fisher E."/>
            <person name="Crable B."/>
            <person name="Perera E."/>
            <person name="Lisak J."/>
            <person name="Ranganathan M."/>
            <person name="Basu P."/>
            <person name="Richardson P."/>
        </authorList>
    </citation>
    <scope>NUCLEOTIDE SEQUENCE [LARGE SCALE GENOMIC DNA]</scope>
    <source>
        <strain evidence="12">OhILAs</strain>
    </source>
</reference>
<protein>
    <recommendedName>
        <fullName evidence="6">L-lactate oxidase</fullName>
    </recommendedName>
</protein>
<feature type="binding site" evidence="9">
    <location>
        <position position="212"/>
    </location>
    <ligand>
        <name>FMN</name>
        <dbReference type="ChEBI" id="CHEBI:58210"/>
    </ligand>
</feature>
<dbReference type="Pfam" id="PF01070">
    <property type="entry name" value="FMN_dh"/>
    <property type="match status" value="2"/>
</dbReference>
<dbReference type="STRING" id="350688.Clos_1159"/>
<accession>A8MF36</accession>
<dbReference type="Proteomes" id="UP000000269">
    <property type="component" value="Chromosome"/>
</dbReference>
<evidence type="ECO:0000256" key="9">
    <source>
        <dbReference type="PIRSR" id="PIRSR000138-2"/>
    </source>
</evidence>
<dbReference type="InterPro" id="IPR013785">
    <property type="entry name" value="Aldolase_TIM"/>
</dbReference>
<dbReference type="InterPro" id="IPR037396">
    <property type="entry name" value="FMN_HAD"/>
</dbReference>
<feature type="binding site" evidence="9">
    <location>
        <position position="239"/>
    </location>
    <ligand>
        <name>glyoxylate</name>
        <dbReference type="ChEBI" id="CHEBI:36655"/>
    </ligand>
</feature>
<dbReference type="KEGG" id="aoe:Clos_1159"/>
<evidence type="ECO:0000256" key="8">
    <source>
        <dbReference type="PIRSR" id="PIRSR000138-1"/>
    </source>
</evidence>
<feature type="domain" description="FMN hydroxy acid dehydrogenase" evidence="10">
    <location>
        <begin position="37"/>
        <end position="338"/>
    </location>
</feature>
<dbReference type="AlphaFoldDB" id="A8MF36"/>
<evidence type="ECO:0000256" key="4">
    <source>
        <dbReference type="ARBA" id="ARBA00023002"/>
    </source>
</evidence>
<dbReference type="GO" id="GO:0016491">
    <property type="term" value="F:oxidoreductase activity"/>
    <property type="evidence" value="ECO:0007669"/>
    <property type="project" value="UniProtKB-KW"/>
</dbReference>
<dbReference type="InterPro" id="IPR012133">
    <property type="entry name" value="Alpha-hydoxy_acid_DH_FMN"/>
</dbReference>
<dbReference type="EMBL" id="CP000853">
    <property type="protein sequence ID" value="ABW18705.1"/>
    <property type="molecule type" value="Genomic_DNA"/>
</dbReference>
<comment type="cofactor">
    <cofactor evidence="1">
        <name>FMN</name>
        <dbReference type="ChEBI" id="CHEBI:58210"/>
    </cofactor>
</comment>
<keyword evidence="12" id="KW-1185">Reference proteome</keyword>
<dbReference type="SUPFAM" id="SSF51395">
    <property type="entry name" value="FMN-linked oxidoreductases"/>
    <property type="match status" value="1"/>
</dbReference>
<dbReference type="PROSITE" id="PS51349">
    <property type="entry name" value="FMN_HYDROXY_ACID_DH_2"/>
    <property type="match status" value="1"/>
</dbReference>
<dbReference type="GO" id="GO:0010181">
    <property type="term" value="F:FMN binding"/>
    <property type="evidence" value="ECO:0007669"/>
    <property type="project" value="InterPro"/>
</dbReference>
<name>A8MF36_ALKOO</name>
<dbReference type="PANTHER" id="PTHR10578:SF107">
    <property type="entry name" value="2-HYDROXYACID OXIDASE 1"/>
    <property type="match status" value="1"/>
</dbReference>
<organism evidence="11 12">
    <name type="scientific">Alkaliphilus oremlandii (strain OhILAs)</name>
    <name type="common">Clostridium oremlandii (strain OhILAs)</name>
    <dbReference type="NCBI Taxonomy" id="350688"/>
    <lineage>
        <taxon>Bacteria</taxon>
        <taxon>Bacillati</taxon>
        <taxon>Bacillota</taxon>
        <taxon>Clostridia</taxon>
        <taxon>Peptostreptococcales</taxon>
        <taxon>Natronincolaceae</taxon>
        <taxon>Alkaliphilus</taxon>
    </lineage>
</organism>
<evidence type="ECO:0000256" key="3">
    <source>
        <dbReference type="ARBA" id="ARBA00022643"/>
    </source>
</evidence>
<dbReference type="RefSeq" id="WP_012159017.1">
    <property type="nucleotide sequence ID" value="NC_009922.1"/>
</dbReference>